<evidence type="ECO:0000313" key="5">
    <source>
        <dbReference type="EMBL" id="CAI9112016.1"/>
    </source>
</evidence>
<reference evidence="5" key="1">
    <citation type="submission" date="2023-03" db="EMBL/GenBank/DDBJ databases">
        <authorList>
            <person name="Julca I."/>
        </authorList>
    </citation>
    <scope>NUCLEOTIDE SEQUENCE</scope>
</reference>
<proteinExistence type="inferred from homology"/>
<dbReference type="GO" id="GO:0009904">
    <property type="term" value="P:chloroplast accumulation movement"/>
    <property type="evidence" value="ECO:0007669"/>
    <property type="project" value="TreeGrafter"/>
</dbReference>
<protein>
    <submittedName>
        <fullName evidence="5">OLC1v1012383C5</fullName>
    </submittedName>
</protein>
<evidence type="ECO:0000256" key="1">
    <source>
        <dbReference type="ARBA" id="ARBA00005485"/>
    </source>
</evidence>
<gene>
    <name evidence="5" type="ORF">OLC1_LOCUS19287</name>
</gene>
<dbReference type="EMBL" id="OX459124">
    <property type="protein sequence ID" value="CAI9112016.1"/>
    <property type="molecule type" value="Genomic_DNA"/>
</dbReference>
<accession>A0AAV1DVV4</accession>
<feature type="coiled-coil region" evidence="3">
    <location>
        <begin position="151"/>
        <end position="248"/>
    </location>
</feature>
<dbReference type="PANTHER" id="PTHR32054:SF17">
    <property type="entry name" value="EXPRESSED PROTEIN"/>
    <property type="match status" value="1"/>
</dbReference>
<feature type="coiled-coil region" evidence="3">
    <location>
        <begin position="530"/>
        <end position="592"/>
    </location>
</feature>
<organism evidence="5 6">
    <name type="scientific">Oldenlandia corymbosa var. corymbosa</name>
    <dbReference type="NCBI Taxonomy" id="529605"/>
    <lineage>
        <taxon>Eukaryota</taxon>
        <taxon>Viridiplantae</taxon>
        <taxon>Streptophyta</taxon>
        <taxon>Embryophyta</taxon>
        <taxon>Tracheophyta</taxon>
        <taxon>Spermatophyta</taxon>
        <taxon>Magnoliopsida</taxon>
        <taxon>eudicotyledons</taxon>
        <taxon>Gunneridae</taxon>
        <taxon>Pentapetalae</taxon>
        <taxon>asterids</taxon>
        <taxon>lamiids</taxon>
        <taxon>Gentianales</taxon>
        <taxon>Rubiaceae</taxon>
        <taxon>Rubioideae</taxon>
        <taxon>Spermacoceae</taxon>
        <taxon>Hedyotis-Oldenlandia complex</taxon>
        <taxon>Oldenlandia</taxon>
    </lineage>
</organism>
<sequence length="630" mass="71246">MDGLHKNFDQLLSHTYKEESSLQGETDSISKTGILGNLSIQPEDIVVGIDDYIQGVIDVLIGPSSGLAILTIAWADVRGFLPDDNIGSQNTDNKSRGDAISHQHRTPSPEQQKSVKDSKMAEIDTTSIESVQAAITFFGEKDDHKKLRSICKDAKDMELDKEKEIESLMKELANLKVQMEAKDSAHKQALLKLDHYQKTADELSALLKNSEIEKDALINNGKESRTRVVELESTIEKMSNQLSESTNLREQLSHVLRELKDTQGQLLQLDIELSASKDAKFESTKKVELMETSLSLEKLKTEELQKQVEELNETVVNLKKTAEEEEEEKNASIIEKEMQLKVAEAAASEMHEQLKFVTEQLELVEQLENQLLHKSAYVDKLEKELQKANSLHESSEKVAFDALSELNQLKADFEVKEKQNSDQAACISLLEAEIKKLKLELANVNQEKDMLLRNEEEMGAELEKARIEITEARQKENAAEFDSSHSFEAEKRNSNALVTISKEEYEMLVMKSQESDKVQKPGQETVITESSKLKKELENARTKIAEFRARAEQAISRAEVAERGKAELEEQIKKWKEQKARRKAALAALQEASVSKEIVEASSSKDADIYRYNREARTYQPLSKMLNIKL</sequence>
<evidence type="ECO:0000313" key="6">
    <source>
        <dbReference type="Proteomes" id="UP001161247"/>
    </source>
</evidence>
<dbReference type="PANTHER" id="PTHR32054">
    <property type="entry name" value="HEAVY CHAIN, PUTATIVE, EXPRESSED-RELATED-RELATED"/>
    <property type="match status" value="1"/>
</dbReference>
<feature type="coiled-coil region" evidence="3">
    <location>
        <begin position="294"/>
        <end position="398"/>
    </location>
</feature>
<dbReference type="Proteomes" id="UP001161247">
    <property type="component" value="Chromosome 7"/>
</dbReference>
<keyword evidence="6" id="KW-1185">Reference proteome</keyword>
<dbReference type="GO" id="GO:0005829">
    <property type="term" value="C:cytosol"/>
    <property type="evidence" value="ECO:0007669"/>
    <property type="project" value="TreeGrafter"/>
</dbReference>
<evidence type="ECO:0000256" key="3">
    <source>
        <dbReference type="SAM" id="Coils"/>
    </source>
</evidence>
<feature type="coiled-coil region" evidence="3">
    <location>
        <begin position="427"/>
        <end position="482"/>
    </location>
</feature>
<evidence type="ECO:0000256" key="2">
    <source>
        <dbReference type="ARBA" id="ARBA00023054"/>
    </source>
</evidence>
<dbReference type="GO" id="GO:0009903">
    <property type="term" value="P:chloroplast avoidance movement"/>
    <property type="evidence" value="ECO:0007669"/>
    <property type="project" value="TreeGrafter"/>
</dbReference>
<keyword evidence="2 3" id="KW-0175">Coiled coil</keyword>
<comment type="similarity">
    <text evidence="1">Belongs to the WEB family.</text>
</comment>
<dbReference type="AlphaFoldDB" id="A0AAV1DVV4"/>
<feature type="region of interest" description="Disordered" evidence="4">
    <location>
        <begin position="84"/>
        <end position="119"/>
    </location>
</feature>
<evidence type="ECO:0000256" key="4">
    <source>
        <dbReference type="SAM" id="MobiDB-lite"/>
    </source>
</evidence>
<name>A0AAV1DVV4_OLDCO</name>